<dbReference type="Gene3D" id="3.30.70.1900">
    <property type="match status" value="1"/>
</dbReference>
<dbReference type="GO" id="GO:0003723">
    <property type="term" value="F:RNA binding"/>
    <property type="evidence" value="ECO:0007669"/>
    <property type="project" value="UniProtKB-KW"/>
</dbReference>
<evidence type="ECO:0000256" key="2">
    <source>
        <dbReference type="ARBA" id="ARBA00022884"/>
    </source>
</evidence>
<keyword evidence="3" id="KW-0051">Antiviral defense</keyword>
<organism evidence="5 6">
    <name type="scientific">Oxyplasma meridianum</name>
    <dbReference type="NCBI Taxonomy" id="3073602"/>
    <lineage>
        <taxon>Archaea</taxon>
        <taxon>Methanobacteriati</taxon>
        <taxon>Thermoplasmatota</taxon>
        <taxon>Thermoplasmata</taxon>
        <taxon>Thermoplasmatales</taxon>
        <taxon>Thermoplasmataceae</taxon>
        <taxon>Oxyplasma</taxon>
    </lineage>
</organism>
<dbReference type="PANTHER" id="PTHR36984:SF1">
    <property type="entry name" value="CRISPR-ASSOCIATED ENDORIBONUCLEASE CAS6 1"/>
    <property type="match status" value="1"/>
</dbReference>
<dbReference type="Proteomes" id="UP001451606">
    <property type="component" value="Chromosome"/>
</dbReference>
<dbReference type="InterPro" id="IPR045747">
    <property type="entry name" value="CRISPR-assoc_prot_Cas6_N_sf"/>
</dbReference>
<evidence type="ECO:0000313" key="5">
    <source>
        <dbReference type="EMBL" id="WYX99599.1"/>
    </source>
</evidence>
<dbReference type="EMBL" id="CP133772">
    <property type="protein sequence ID" value="WYX99599.1"/>
    <property type="molecule type" value="Genomic_DNA"/>
</dbReference>
<accession>A0AAX4NEG0</accession>
<evidence type="ECO:0000256" key="1">
    <source>
        <dbReference type="ARBA" id="ARBA00005937"/>
    </source>
</evidence>
<dbReference type="InterPro" id="IPR010156">
    <property type="entry name" value="CRISPR-assoc_prot_Cas6"/>
</dbReference>
<protein>
    <submittedName>
        <fullName evidence="5">CRISPR-associated endoribonuclease Cas6</fullName>
    </submittedName>
</protein>
<dbReference type="KEGG" id="omr:OXIME_000134"/>
<dbReference type="Gene3D" id="3.30.70.1890">
    <property type="match status" value="1"/>
</dbReference>
<dbReference type="InterPro" id="IPR049435">
    <property type="entry name" value="Cas_Cas6_C"/>
</dbReference>
<gene>
    <name evidence="5" type="primary">cas6</name>
    <name evidence="5" type="ORF">OXIME_000134</name>
</gene>
<evidence type="ECO:0000313" key="6">
    <source>
        <dbReference type="Proteomes" id="UP001451606"/>
    </source>
</evidence>
<dbReference type="GO" id="GO:0051607">
    <property type="term" value="P:defense response to virus"/>
    <property type="evidence" value="ECO:0007669"/>
    <property type="project" value="UniProtKB-KW"/>
</dbReference>
<dbReference type="NCBIfam" id="TIGR01877">
    <property type="entry name" value="cas_cas6"/>
    <property type="match status" value="1"/>
</dbReference>
<feature type="domain" description="CRISPR associated protein Cas6 C-terminal" evidence="4">
    <location>
        <begin position="118"/>
        <end position="225"/>
    </location>
</feature>
<dbReference type="RefSeq" id="WP_393971567.1">
    <property type="nucleotide sequence ID" value="NZ_CP133772.1"/>
</dbReference>
<dbReference type="CDD" id="cd21140">
    <property type="entry name" value="Cas6_I-like"/>
    <property type="match status" value="1"/>
</dbReference>
<dbReference type="AlphaFoldDB" id="A0AAX4NEG0"/>
<dbReference type="GO" id="GO:0016788">
    <property type="term" value="F:hydrolase activity, acting on ester bonds"/>
    <property type="evidence" value="ECO:0007669"/>
    <property type="project" value="InterPro"/>
</dbReference>
<proteinExistence type="inferred from homology"/>
<reference evidence="5 6" key="1">
    <citation type="submission" date="2023-09" db="EMBL/GenBank/DDBJ databases">
        <authorList>
            <person name="Golyshina O.V."/>
            <person name="Lunev E.A."/>
            <person name="Bargiela R."/>
            <person name="Gaines M.C."/>
            <person name="Daum B."/>
            <person name="Bale N.J."/>
            <person name="Koenen M."/>
            <person name="Sinninghe Damst J.S."/>
            <person name="Yakimov M."/>
            <person name="Golyshin P.N."/>
        </authorList>
    </citation>
    <scope>NUCLEOTIDE SEQUENCE [LARGE SCALE GENOMIC DNA]</scope>
    <source>
        <strain evidence="5 6">M1</strain>
    </source>
</reference>
<evidence type="ECO:0000259" key="4">
    <source>
        <dbReference type="Pfam" id="PF01881"/>
    </source>
</evidence>
<keyword evidence="2" id="KW-0694">RNA-binding</keyword>
<sequence>MHLIVNLDSNNFEMPYDHSYQLYSSILALVDNQNEAAAEKLHGFNPSSKFSMSQIMPGGKREFTRTGFRGERFIFILSSLDSSIINLFEDSFRSAEFIELFKNKFKIYSILKREVFPTSEIVTIKTKSPAILKDKGKYLLNESDELILSTLKTNIINKYNKVRGTKPEIRFIKILGLKRKLLDLKGTKLPALMITFTMSADIEIIKFILEVGIGSKNKLGFGFIEEEKAGDANVY</sequence>
<comment type="similarity">
    <text evidence="1">Belongs to the CRISPR-associated protein Cas6/Cse3/CasE family.</text>
</comment>
<evidence type="ECO:0000256" key="3">
    <source>
        <dbReference type="ARBA" id="ARBA00023118"/>
    </source>
</evidence>
<dbReference type="Pfam" id="PF01881">
    <property type="entry name" value="Cas_Cas6_C"/>
    <property type="match status" value="1"/>
</dbReference>
<dbReference type="PANTHER" id="PTHR36984">
    <property type="entry name" value="CRISPR-ASSOCIATED ENDORIBONUCLEASE CAS6 1"/>
    <property type="match status" value="1"/>
</dbReference>
<keyword evidence="6" id="KW-1185">Reference proteome</keyword>
<dbReference type="GeneID" id="95966857"/>
<name>A0AAX4NEG0_9ARCH</name>